<evidence type="ECO:0000313" key="2">
    <source>
        <dbReference type="Proteomes" id="UP000214646"/>
    </source>
</evidence>
<dbReference type="Proteomes" id="UP000214646">
    <property type="component" value="Unassembled WGS sequence"/>
</dbReference>
<sequence>MVISADEAGFLAAIRANKADDLPRLVYADWLDEHGRHSEAETIRVQIELEPFIKQMKGADVVTRIGEWITNPLARRSDELVMQWVEKKAPARLFRKALRIQACGRYLVHVGDVQEDIRFRRGFVSEASGVLPSFLLPHIRGFAAANPGLERVRMAWEDWYYGEVFSDGTTTYCINTVGEGHAPPIFTHMVLNSRRDEVRGTGRTDTVLMRILRDAFPGIVFEMEPRPTAMWYGDGREYPVRRATHAADRLAEAFRSATAQMDRFNEMATLIEGRRVRLVRTPTFREWSQAVERSAE</sequence>
<name>A0A225DAZ6_9BACT</name>
<comment type="caution">
    <text evidence="1">The sequence shown here is derived from an EMBL/GenBank/DDBJ whole genome shotgun (WGS) entry which is preliminary data.</text>
</comment>
<dbReference type="EMBL" id="NIDE01000020">
    <property type="protein sequence ID" value="OWK34309.1"/>
    <property type="molecule type" value="Genomic_DNA"/>
</dbReference>
<evidence type="ECO:0008006" key="3">
    <source>
        <dbReference type="Google" id="ProtNLM"/>
    </source>
</evidence>
<dbReference type="AlphaFoldDB" id="A0A225DAZ6"/>
<keyword evidence="2" id="KW-1185">Reference proteome</keyword>
<reference evidence="2" key="1">
    <citation type="submission" date="2017-06" db="EMBL/GenBank/DDBJ databases">
        <title>Genome analysis of Fimbriiglobus ruber SP5, the first member of the order Planctomycetales with confirmed chitinolytic capability.</title>
        <authorList>
            <person name="Ravin N.V."/>
            <person name="Rakitin A.L."/>
            <person name="Ivanova A.A."/>
            <person name="Beletsky A.V."/>
            <person name="Kulichevskaya I.S."/>
            <person name="Mardanov A.V."/>
            <person name="Dedysh S.N."/>
        </authorList>
    </citation>
    <scope>NUCLEOTIDE SEQUENCE [LARGE SCALE GENOMIC DNA]</scope>
    <source>
        <strain evidence="2">SP5</strain>
    </source>
</reference>
<dbReference type="NCBIfam" id="TIGR02996">
    <property type="entry name" value="rpt_mate_G_obs"/>
    <property type="match status" value="1"/>
</dbReference>
<proteinExistence type="predicted"/>
<accession>A0A225DAZ6</accession>
<dbReference type="OrthoDB" id="261413at2"/>
<protein>
    <recommendedName>
        <fullName evidence="3">TIGR02996 domain-containing protein</fullName>
    </recommendedName>
</protein>
<dbReference type="InterPro" id="IPR014338">
    <property type="entry name" value="CHP02996_rpt-companion-dom"/>
</dbReference>
<gene>
    <name evidence="1" type="ORF">FRUB_10280</name>
</gene>
<evidence type="ECO:0000313" key="1">
    <source>
        <dbReference type="EMBL" id="OWK34309.1"/>
    </source>
</evidence>
<dbReference type="RefSeq" id="WP_088260612.1">
    <property type="nucleotide sequence ID" value="NZ_NIDE01000020.1"/>
</dbReference>
<organism evidence="1 2">
    <name type="scientific">Fimbriiglobus ruber</name>
    <dbReference type="NCBI Taxonomy" id="1908690"/>
    <lineage>
        <taxon>Bacteria</taxon>
        <taxon>Pseudomonadati</taxon>
        <taxon>Planctomycetota</taxon>
        <taxon>Planctomycetia</taxon>
        <taxon>Gemmatales</taxon>
        <taxon>Gemmataceae</taxon>
        <taxon>Fimbriiglobus</taxon>
    </lineage>
</organism>